<dbReference type="InterPro" id="IPR004839">
    <property type="entry name" value="Aminotransferase_I/II_large"/>
</dbReference>
<protein>
    <recommendedName>
        <fullName evidence="7">Aspartate aminotransferase</fullName>
        <ecNumber evidence="7">2.6.1.1</ecNumber>
    </recommendedName>
</protein>
<dbReference type="Gene3D" id="3.90.1150.10">
    <property type="entry name" value="Aspartate Aminotransferase, domain 1"/>
    <property type="match status" value="1"/>
</dbReference>
<evidence type="ECO:0000256" key="5">
    <source>
        <dbReference type="ARBA" id="ARBA00022679"/>
    </source>
</evidence>
<name>A0ABR4PJ14_9HELO</name>
<keyword evidence="4 7" id="KW-0032">Aminotransferase</keyword>
<comment type="caution">
    <text evidence="9">The sequence shown here is derived from an EMBL/GenBank/DDBJ whole genome shotgun (WGS) entry which is preliminary data.</text>
</comment>
<dbReference type="InterPro" id="IPR004838">
    <property type="entry name" value="NHTrfase_class1_PyrdxlP-BS"/>
</dbReference>
<keyword evidence="5 7" id="KW-0808">Transferase</keyword>
<evidence type="ECO:0000313" key="10">
    <source>
        <dbReference type="Proteomes" id="UP001629113"/>
    </source>
</evidence>
<evidence type="ECO:0000313" key="9">
    <source>
        <dbReference type="EMBL" id="KAL3423295.1"/>
    </source>
</evidence>
<dbReference type="Proteomes" id="UP001629113">
    <property type="component" value="Unassembled WGS sequence"/>
</dbReference>
<reference evidence="9 10" key="1">
    <citation type="submission" date="2024-06" db="EMBL/GenBank/DDBJ databases">
        <title>Complete genome of Phlyctema vagabunda strain 19-DSS-EL-015.</title>
        <authorList>
            <person name="Fiorenzani C."/>
        </authorList>
    </citation>
    <scope>NUCLEOTIDE SEQUENCE [LARGE SCALE GENOMIC DNA]</scope>
    <source>
        <strain evidence="9 10">19-DSS-EL-015</strain>
    </source>
</reference>
<evidence type="ECO:0000256" key="1">
    <source>
        <dbReference type="ARBA" id="ARBA00001933"/>
    </source>
</evidence>
<comment type="cofactor">
    <cofactor evidence="1">
        <name>pyridoxal 5'-phosphate</name>
        <dbReference type="ChEBI" id="CHEBI:597326"/>
    </cofactor>
</comment>
<comment type="miscellaneous">
    <text evidence="7">In eukaryotes there are cytoplasmic, mitochondrial and chloroplastic isozymes.</text>
</comment>
<dbReference type="PRINTS" id="PR00799">
    <property type="entry name" value="TRANSAMINASE"/>
</dbReference>
<accession>A0ABR4PJ14</accession>
<dbReference type="PROSITE" id="PS00105">
    <property type="entry name" value="AA_TRANSFER_CLASS_1"/>
    <property type="match status" value="1"/>
</dbReference>
<dbReference type="GO" id="GO:0008483">
    <property type="term" value="F:transaminase activity"/>
    <property type="evidence" value="ECO:0007669"/>
    <property type="project" value="UniProtKB-KW"/>
</dbReference>
<comment type="subunit">
    <text evidence="3 7">Homodimer.</text>
</comment>
<evidence type="ECO:0000256" key="2">
    <source>
        <dbReference type="ARBA" id="ARBA00007441"/>
    </source>
</evidence>
<evidence type="ECO:0000256" key="6">
    <source>
        <dbReference type="ARBA" id="ARBA00022898"/>
    </source>
</evidence>
<dbReference type="NCBIfam" id="NF006719">
    <property type="entry name" value="PRK09257.1"/>
    <property type="match status" value="1"/>
</dbReference>
<proteinExistence type="inferred from homology"/>
<dbReference type="SUPFAM" id="SSF53383">
    <property type="entry name" value="PLP-dependent transferases"/>
    <property type="match status" value="1"/>
</dbReference>
<dbReference type="Pfam" id="PF00155">
    <property type="entry name" value="Aminotran_1_2"/>
    <property type="match status" value="1"/>
</dbReference>
<dbReference type="PANTHER" id="PTHR11879:SF20">
    <property type="entry name" value="ASPARTATE AMINOTRANSFERASE"/>
    <property type="match status" value="1"/>
</dbReference>
<organism evidence="9 10">
    <name type="scientific">Phlyctema vagabunda</name>
    <dbReference type="NCBI Taxonomy" id="108571"/>
    <lineage>
        <taxon>Eukaryota</taxon>
        <taxon>Fungi</taxon>
        <taxon>Dikarya</taxon>
        <taxon>Ascomycota</taxon>
        <taxon>Pezizomycotina</taxon>
        <taxon>Leotiomycetes</taxon>
        <taxon>Helotiales</taxon>
        <taxon>Dermateaceae</taxon>
        <taxon>Phlyctema</taxon>
    </lineage>
</organism>
<dbReference type="InterPro" id="IPR000796">
    <property type="entry name" value="Asp_trans"/>
</dbReference>
<keyword evidence="6" id="KW-0663">Pyridoxal phosphate</keyword>
<evidence type="ECO:0000256" key="3">
    <source>
        <dbReference type="ARBA" id="ARBA00011738"/>
    </source>
</evidence>
<dbReference type="InterPro" id="IPR015421">
    <property type="entry name" value="PyrdxlP-dep_Trfase_major"/>
</dbReference>
<dbReference type="Gene3D" id="3.40.640.10">
    <property type="entry name" value="Type I PLP-dependent aspartate aminotransferase-like (Major domain)"/>
    <property type="match status" value="1"/>
</dbReference>
<comment type="catalytic activity">
    <reaction evidence="7">
        <text>L-aspartate + 2-oxoglutarate = oxaloacetate + L-glutamate</text>
        <dbReference type="Rhea" id="RHEA:21824"/>
        <dbReference type="ChEBI" id="CHEBI:16452"/>
        <dbReference type="ChEBI" id="CHEBI:16810"/>
        <dbReference type="ChEBI" id="CHEBI:29985"/>
        <dbReference type="ChEBI" id="CHEBI:29991"/>
        <dbReference type="EC" id="2.6.1.1"/>
    </reaction>
</comment>
<dbReference type="EMBL" id="JBFCZG010000004">
    <property type="protein sequence ID" value="KAL3423295.1"/>
    <property type="molecule type" value="Genomic_DNA"/>
</dbReference>
<evidence type="ECO:0000256" key="4">
    <source>
        <dbReference type="ARBA" id="ARBA00022576"/>
    </source>
</evidence>
<comment type="similarity">
    <text evidence="2">Belongs to the class-I pyridoxal-phosphate-dependent aminotransferase family.</text>
</comment>
<gene>
    <name evidence="9" type="ORF">PVAG01_05042</name>
</gene>
<dbReference type="InterPro" id="IPR015424">
    <property type="entry name" value="PyrdxlP-dep_Trfase"/>
</dbReference>
<dbReference type="CDD" id="cd00609">
    <property type="entry name" value="AAT_like"/>
    <property type="match status" value="1"/>
</dbReference>
<sequence length="404" mass="45184">MSLFDTLPVTGPDVAFSLIADFAADPSPKKVDLCPGFYRDEQGRPWILPSVQQAKKLLSEDTTENHEHLPLSGHPKLVSGSRELVFGAHAGQLSRIATIQTVSGTGSNHLGARILSDTCRPKHVWISDPSWINHTEIWRNIDPDIQRCSYPYYAPATQSLDFQGMLDTLRAQAAAGDTLILHGCAHNPTGLDLSHEQWEQIANLCEEKSLFPFFDLAYQGFASGDLVEDAWPIRHFLGRSNLEFAVAQSFSKNFGLYGERVGALHVVTRSDEARTKVLGKLVQLQRAEITSPPGYGAKLIARILSDEHLFQQWHEDLIHMSSRMKGMRQRLFEELRERKTPGVWEHMLTEIGMFSMSGLTASQVAELKDKYHIYLLPSGRISITGLTEHNVAYVAESLDKVIRA</sequence>
<evidence type="ECO:0000256" key="7">
    <source>
        <dbReference type="RuleBase" id="RU000480"/>
    </source>
</evidence>
<dbReference type="InterPro" id="IPR015422">
    <property type="entry name" value="PyrdxlP-dep_Trfase_small"/>
</dbReference>
<dbReference type="EC" id="2.6.1.1" evidence="7"/>
<feature type="domain" description="Aminotransferase class I/classII large" evidence="8">
    <location>
        <begin position="29"/>
        <end position="398"/>
    </location>
</feature>
<evidence type="ECO:0000259" key="8">
    <source>
        <dbReference type="Pfam" id="PF00155"/>
    </source>
</evidence>
<keyword evidence="10" id="KW-1185">Reference proteome</keyword>
<dbReference type="PANTHER" id="PTHR11879">
    <property type="entry name" value="ASPARTATE AMINOTRANSFERASE"/>
    <property type="match status" value="1"/>
</dbReference>